<keyword evidence="2" id="KW-1185">Reference proteome</keyword>
<protein>
    <submittedName>
        <fullName evidence="1">Uncharacterized protein</fullName>
    </submittedName>
</protein>
<proteinExistence type="predicted"/>
<dbReference type="EMBL" id="JAPDRQ010000089">
    <property type="protein sequence ID" value="KAJ9655810.1"/>
    <property type="molecule type" value="Genomic_DNA"/>
</dbReference>
<sequence>MAPTATTNSDQSFIYPQINEAPRGGDFYLNNPDPENDVNIPDQLLGTKKKLRVIVLGSGMSGINFFKFAEDKASNLEIQCYEKNEDIGGTWLENRYPGCACDIPSVVYQFPWRPASWSKYYSYSPEIWKYVKMVAEENDFINKYVKLAHEVKSLAWDEATGQWTVEVKDLKSGREFKDHSDFVVNCTGVLNKWKWPDIPGLRDFKGTLLHSAQWNQTTDLKNKRVALLGAGSSAVQILPNIYDQVSQVYTWIRSKIWITAGFAQKFAGKDGANFTYNEEQQGLFNNPDEYKAYCKMIEGELNQRFSFIINGSAPQRDAVDYSVNEMKTKLKEKPELLEKVMPTDFFVGCRRPTPGNGYLEALAGEKVTAYTSQLQTITEKGFIDPNGQEHEVDVIICATGFDTSYKPRLPITVNGTDMRTYWEDPKNNPTGSPAPTYLSLALAGVPNYIIFAGAYCPSAHGSFFPLVQAYSDYTLQILEKMQTENIKSIRPKIRATTQFLKHADTYLKRTAWTGKQFTFHNKKAITNNETGPCSSWFKGGKKDGKPAIWPGSRLHFLRLLEKVRFEDFDIEYEDDENMWSFLGNGFHVCERDGSDITWYLGKPEHPVDEKKILDVMDGLKGKDLELDMP</sequence>
<accession>A0ACC3A653</accession>
<evidence type="ECO:0000313" key="2">
    <source>
        <dbReference type="Proteomes" id="UP001172386"/>
    </source>
</evidence>
<reference evidence="1" key="1">
    <citation type="submission" date="2022-10" db="EMBL/GenBank/DDBJ databases">
        <title>Culturing micro-colonial fungi from biological soil crusts in the Mojave desert and describing Neophaeococcomyces mojavensis, and introducing the new genera and species Taxawa tesnikishii.</title>
        <authorList>
            <person name="Kurbessoian T."/>
            <person name="Stajich J.E."/>
        </authorList>
    </citation>
    <scope>NUCLEOTIDE SEQUENCE</scope>
    <source>
        <strain evidence="1">JES_112</strain>
    </source>
</reference>
<gene>
    <name evidence="1" type="ORF">H2198_005430</name>
</gene>
<name>A0ACC3A653_9EURO</name>
<evidence type="ECO:0000313" key="1">
    <source>
        <dbReference type="EMBL" id="KAJ9655810.1"/>
    </source>
</evidence>
<organism evidence="1 2">
    <name type="scientific">Neophaeococcomyces mojaviensis</name>
    <dbReference type="NCBI Taxonomy" id="3383035"/>
    <lineage>
        <taxon>Eukaryota</taxon>
        <taxon>Fungi</taxon>
        <taxon>Dikarya</taxon>
        <taxon>Ascomycota</taxon>
        <taxon>Pezizomycotina</taxon>
        <taxon>Eurotiomycetes</taxon>
        <taxon>Chaetothyriomycetidae</taxon>
        <taxon>Chaetothyriales</taxon>
        <taxon>Chaetothyriales incertae sedis</taxon>
        <taxon>Neophaeococcomyces</taxon>
    </lineage>
</organism>
<comment type="caution">
    <text evidence="1">The sequence shown here is derived from an EMBL/GenBank/DDBJ whole genome shotgun (WGS) entry which is preliminary data.</text>
</comment>
<dbReference type="Proteomes" id="UP001172386">
    <property type="component" value="Unassembled WGS sequence"/>
</dbReference>